<proteinExistence type="predicted"/>
<evidence type="ECO:0000313" key="3">
    <source>
        <dbReference type="EMBL" id="KAL3653870.1"/>
    </source>
</evidence>
<evidence type="ECO:0000259" key="1">
    <source>
        <dbReference type="Pfam" id="PF00646"/>
    </source>
</evidence>
<evidence type="ECO:0000259" key="2">
    <source>
        <dbReference type="Pfam" id="PF07734"/>
    </source>
</evidence>
<dbReference type="PANTHER" id="PTHR31672:SF13">
    <property type="entry name" value="F-BOX PROTEIN CPR30-LIKE"/>
    <property type="match status" value="1"/>
</dbReference>
<dbReference type="SUPFAM" id="SSF81383">
    <property type="entry name" value="F-box domain"/>
    <property type="match status" value="1"/>
</dbReference>
<comment type="caution">
    <text evidence="3">The sequence shown here is derived from an EMBL/GenBank/DDBJ whole genome shotgun (WGS) entry which is preliminary data.</text>
</comment>
<feature type="domain" description="F-box associated beta-propeller type 1" evidence="2">
    <location>
        <begin position="100"/>
        <end position="171"/>
    </location>
</feature>
<dbReference type="Pfam" id="PF07734">
    <property type="entry name" value="FBA_1"/>
    <property type="match status" value="1"/>
</dbReference>
<dbReference type="InterPro" id="IPR006527">
    <property type="entry name" value="F-box-assoc_dom_typ1"/>
</dbReference>
<dbReference type="InterPro" id="IPR001810">
    <property type="entry name" value="F-box_dom"/>
</dbReference>
<accession>A0ABD3EHU1</accession>
<reference evidence="4" key="1">
    <citation type="journal article" date="2024" name="IScience">
        <title>Strigolactones Initiate the Formation of Haustorium-like Structures in Castilleja.</title>
        <authorList>
            <person name="Buerger M."/>
            <person name="Peterson D."/>
            <person name="Chory J."/>
        </authorList>
    </citation>
    <scope>NUCLEOTIDE SEQUENCE [LARGE SCALE GENOMIC DNA]</scope>
</reference>
<dbReference type="Pfam" id="PF00646">
    <property type="entry name" value="F-box"/>
    <property type="match status" value="1"/>
</dbReference>
<protein>
    <recommendedName>
        <fullName evidence="5">F-box domain-containing protein</fullName>
    </recommendedName>
</protein>
<dbReference type="InterPro" id="IPR050796">
    <property type="entry name" value="SCF_F-box_component"/>
</dbReference>
<name>A0ABD3EHU1_9LAMI</name>
<gene>
    <name evidence="3" type="ORF">CASFOL_003551</name>
</gene>
<dbReference type="EMBL" id="JAVIJP010000005">
    <property type="protein sequence ID" value="KAL3653870.1"/>
    <property type="molecule type" value="Genomic_DNA"/>
</dbReference>
<sequence>MASSAIEILSRLPVKSLMQFKCVSVSFYNLISNDPLFRKKHLHHQSNFKKVILVPHYFQSFGENGVLPYPIVSISSELGDVSMCMIELKLPICGKVRFHSTCDGLFCMSMSGGGDVVIWNPTTRRIKTFQSCRLRLPNLPNPRWIGYSLAHDPRCDIYKLLGLTRYRRNTYKLFHWI</sequence>
<feature type="domain" description="F-box" evidence="1">
    <location>
        <begin position="6"/>
        <end position="39"/>
    </location>
</feature>
<evidence type="ECO:0000313" key="4">
    <source>
        <dbReference type="Proteomes" id="UP001632038"/>
    </source>
</evidence>
<evidence type="ECO:0008006" key="5">
    <source>
        <dbReference type="Google" id="ProtNLM"/>
    </source>
</evidence>
<dbReference type="PANTHER" id="PTHR31672">
    <property type="entry name" value="BNACNNG10540D PROTEIN"/>
    <property type="match status" value="1"/>
</dbReference>
<dbReference type="InterPro" id="IPR036047">
    <property type="entry name" value="F-box-like_dom_sf"/>
</dbReference>
<dbReference type="Proteomes" id="UP001632038">
    <property type="component" value="Unassembled WGS sequence"/>
</dbReference>
<keyword evidence="4" id="KW-1185">Reference proteome</keyword>
<dbReference type="Gene3D" id="1.20.1280.50">
    <property type="match status" value="1"/>
</dbReference>
<organism evidence="3 4">
    <name type="scientific">Castilleja foliolosa</name>
    <dbReference type="NCBI Taxonomy" id="1961234"/>
    <lineage>
        <taxon>Eukaryota</taxon>
        <taxon>Viridiplantae</taxon>
        <taxon>Streptophyta</taxon>
        <taxon>Embryophyta</taxon>
        <taxon>Tracheophyta</taxon>
        <taxon>Spermatophyta</taxon>
        <taxon>Magnoliopsida</taxon>
        <taxon>eudicotyledons</taxon>
        <taxon>Gunneridae</taxon>
        <taxon>Pentapetalae</taxon>
        <taxon>asterids</taxon>
        <taxon>lamiids</taxon>
        <taxon>Lamiales</taxon>
        <taxon>Orobanchaceae</taxon>
        <taxon>Pedicularideae</taxon>
        <taxon>Castillejinae</taxon>
        <taxon>Castilleja</taxon>
    </lineage>
</organism>
<dbReference type="AlphaFoldDB" id="A0ABD3EHU1"/>